<dbReference type="RefSeq" id="WP_213983606.1">
    <property type="nucleotide sequence ID" value="NZ_JAFMNX010000001.1"/>
</dbReference>
<comment type="caution">
    <text evidence="1">The sequence shown here is derived from an EMBL/GenBank/DDBJ whole genome shotgun (WGS) entry which is preliminary data.</text>
</comment>
<sequence>MGLKDCLISAVEQKAISREEATFLADEFEERFAQNRLSMGDDVAKAKARKDLEASLRAEAIEKKRRADLTEARRLGIKSYLQGYRDRQGRANVYEGAMALLSHYGYRGTSSVRGKTEAIIAGAHKNLDEVMFAFQRKGVFGQRQNRAMISDVVRELHGEASGDATAKGLARSISAVFEDLRQRFNAAGGAIGKLENFGLPHSHDRVKVKQIGREGWKAAIRPLLDPDRMTNPLTGQPVGSAGIITALDHVFASIVSNNRAHMTPSMGKRGAGAIASQRQDERFLAFRDASSWEAYNQQFGRGDLIQAVFNHVNGMARDIASMEMLGPNPASMVEYLKQVTEHEIGKGEAGLASLVPESKLFSGSQAKLASYRIDSLWQTIRGRPQVVDGAAGVTANIKNLMTSAQLGSTAILAASTDPFVAASARRLAGLPVTSTIGKVVDTFRTAKRDEIVRAGVIWDEYMHVMHDELRFAGPAVGAEWSRWLADRTVAWSGLAPLTTGRKLVEARAWQGHIADMAGNSFDKLDPRFRTTLEGFNVTPADWEIWRNSIDPMGFVTPRQIEENGGAVTYLDMSAGGLSSPAYQAEAKALAHREAAEKLSELVTSWSERSVPGGTPNARSVVTGFAPRGTIGGELLDYMLQYKSFGLSFTALQWEAVGKMSLARGGGKGWRTGAAYFAAMAVPLTMGAAVYMQLKALLDGKEPADMNPATAPDFWIKAMFQGGGFGLFGDFVKASESRFGQTPIEALAGPGVAFIGDVAGLTMGNAQKLLGGEELKLGRDVRRFAGRYTPIIASHWATRGAYNRLVLDNLQWLTDPEADKAFKRLAKKAAIDGQAFFVEPGRFTPAR</sequence>
<dbReference type="Proteomes" id="UP001297272">
    <property type="component" value="Unassembled WGS sequence"/>
</dbReference>
<protein>
    <submittedName>
        <fullName evidence="1">Uncharacterized protein</fullName>
    </submittedName>
</protein>
<evidence type="ECO:0000313" key="2">
    <source>
        <dbReference type="Proteomes" id="UP001297272"/>
    </source>
</evidence>
<keyword evidence="2" id="KW-1185">Reference proteome</keyword>
<evidence type="ECO:0000313" key="1">
    <source>
        <dbReference type="EMBL" id="MBS9720033.1"/>
    </source>
</evidence>
<gene>
    <name evidence="1" type="ORF">JYU29_04940</name>
</gene>
<organism evidence="1 2">
    <name type="scientific">Tianweitania aestuarii</name>
    <dbReference type="NCBI Taxonomy" id="2814886"/>
    <lineage>
        <taxon>Bacteria</taxon>
        <taxon>Pseudomonadati</taxon>
        <taxon>Pseudomonadota</taxon>
        <taxon>Alphaproteobacteria</taxon>
        <taxon>Hyphomicrobiales</taxon>
        <taxon>Phyllobacteriaceae</taxon>
        <taxon>Tianweitania</taxon>
    </lineage>
</organism>
<proteinExistence type="predicted"/>
<reference evidence="1 2" key="1">
    <citation type="submission" date="2021-03" db="EMBL/GenBank/DDBJ databases">
        <title>Tianweitania aestuarii sp. nov., isolated from a tidal flat.</title>
        <authorList>
            <person name="Park S."/>
            <person name="Yoon J.-H."/>
        </authorList>
    </citation>
    <scope>NUCLEOTIDE SEQUENCE [LARGE SCALE GENOMIC DNA]</scope>
    <source>
        <strain evidence="1 2">BSSL-BM11</strain>
    </source>
</reference>
<dbReference type="EMBL" id="JAFMNX010000001">
    <property type="protein sequence ID" value="MBS9720033.1"/>
    <property type="molecule type" value="Genomic_DNA"/>
</dbReference>
<accession>A0ABS5RSL5</accession>
<name>A0ABS5RSL5_9HYPH</name>